<reference evidence="2 3" key="1">
    <citation type="submission" date="2012-04" db="EMBL/GenBank/DDBJ databases">
        <title>Complete genome of Rhodanobacter sp. 2APBS1.</title>
        <authorList>
            <consortium name="US DOE Joint Genome Institute"/>
            <person name="Huntemann M."/>
            <person name="Wei C.-L."/>
            <person name="Han J."/>
            <person name="Detter J.C."/>
            <person name="Han C."/>
            <person name="Tapia R."/>
            <person name="Munk A.C.C."/>
            <person name="Chen A."/>
            <person name="Krypides N."/>
            <person name="Mavromatis K."/>
            <person name="Markowitz V."/>
            <person name="Szeto E."/>
            <person name="Ivanova N."/>
            <person name="Mikhailova N."/>
            <person name="Ovchinnikova G."/>
            <person name="Pagani I."/>
            <person name="Pati A."/>
            <person name="Goodwin L."/>
            <person name="Peters L."/>
            <person name="Pitluck S."/>
            <person name="Woyke T."/>
            <person name="Prakash O."/>
            <person name="Elkins J."/>
            <person name="Brown S."/>
            <person name="Palumbo A."/>
            <person name="Hemme C."/>
            <person name="Zhou J."/>
            <person name="Watson D."/>
            <person name="Jardine P."/>
            <person name="Kostka J."/>
            <person name="Green S."/>
        </authorList>
    </citation>
    <scope>NUCLEOTIDE SEQUENCE [LARGE SCALE GENOMIC DNA]</scope>
    <source>
        <strain evidence="2 3">2APBS1</strain>
    </source>
</reference>
<dbReference type="KEGG" id="rhd:R2APBS1_0145"/>
<evidence type="ECO:0000256" key="1">
    <source>
        <dbReference type="SAM" id="Phobius"/>
    </source>
</evidence>
<name>M4NA77_9GAMM</name>
<feature type="transmembrane region" description="Helical" evidence="1">
    <location>
        <begin position="126"/>
        <end position="148"/>
    </location>
</feature>
<dbReference type="eggNOG" id="ENOG5030KT8">
    <property type="taxonomic scope" value="Bacteria"/>
</dbReference>
<protein>
    <submittedName>
        <fullName evidence="2">Uncharacterized protein</fullName>
    </submittedName>
</protein>
<organism evidence="2 3">
    <name type="scientific">Rhodanobacter denitrificans</name>
    <dbReference type="NCBI Taxonomy" id="666685"/>
    <lineage>
        <taxon>Bacteria</taxon>
        <taxon>Pseudomonadati</taxon>
        <taxon>Pseudomonadota</taxon>
        <taxon>Gammaproteobacteria</taxon>
        <taxon>Lysobacterales</taxon>
        <taxon>Rhodanobacteraceae</taxon>
        <taxon>Rhodanobacter</taxon>
    </lineage>
</organism>
<feature type="transmembrane region" description="Helical" evidence="1">
    <location>
        <begin position="234"/>
        <end position="253"/>
    </location>
</feature>
<dbReference type="AlphaFoldDB" id="M4NA77"/>
<dbReference type="RefSeq" id="WP_015446458.1">
    <property type="nucleotide sequence ID" value="NC_020541.1"/>
</dbReference>
<dbReference type="EMBL" id="CP003470">
    <property type="protein sequence ID" value="AGG87325.1"/>
    <property type="molecule type" value="Genomic_DNA"/>
</dbReference>
<evidence type="ECO:0000313" key="3">
    <source>
        <dbReference type="Proteomes" id="UP000011859"/>
    </source>
</evidence>
<dbReference type="HOGENOM" id="CLU_873991_0_0_6"/>
<keyword evidence="1" id="KW-1133">Transmembrane helix</keyword>
<feature type="transmembrane region" description="Helical" evidence="1">
    <location>
        <begin position="288"/>
        <end position="306"/>
    </location>
</feature>
<dbReference type="OrthoDB" id="5942017at2"/>
<keyword evidence="1" id="KW-0812">Transmembrane</keyword>
<keyword evidence="1" id="KW-0472">Membrane</keyword>
<proteinExistence type="predicted"/>
<accession>M4NA77</accession>
<evidence type="ECO:0000313" key="2">
    <source>
        <dbReference type="EMBL" id="AGG87325.1"/>
    </source>
</evidence>
<feature type="transmembrane region" description="Helical" evidence="1">
    <location>
        <begin position="94"/>
        <end position="120"/>
    </location>
</feature>
<feature type="transmembrane region" description="Helical" evidence="1">
    <location>
        <begin position="258"/>
        <end position="276"/>
    </location>
</feature>
<dbReference type="Proteomes" id="UP000011859">
    <property type="component" value="Chromosome"/>
</dbReference>
<sequence length="318" mass="34582">MFRWIKNVWTGSEPVEFVSAFGMNESVERLRAATRRWSFPFATQECAAGTVKENRVSLQRVIPMVGNSFKPFFIGRFEQRQGKVVLRGRFTMMLLVKVFMAFWLGMLASFAVAGSVAAVASPKAAMFPLAAVGMMGFGVGLTALGQWFSRNDAAWLTHVMRTALQVLPDTATPSQGAGLAGQAASGKTPVFIYTLTGLFTLFGLLGIISAISGIQTYRGGPDGAVITHYANDTLRMVAGAGSIAMLGVALGIYRRMLFAWWSGFVLLAASMVYSIISPLVRTDLGDARVPAVVFGGISVVIGVFWGRWWHAQRHHFHD</sequence>
<gene>
    <name evidence="2" type="ORF">R2APBS1_0145</name>
</gene>
<dbReference type="STRING" id="666685.R2APBS1_0145"/>
<feature type="transmembrane region" description="Helical" evidence="1">
    <location>
        <begin position="190"/>
        <end position="214"/>
    </location>
</feature>
<keyword evidence="3" id="KW-1185">Reference proteome</keyword>